<dbReference type="OrthoDB" id="9765084at2"/>
<feature type="region of interest" description="Disordered" evidence="1">
    <location>
        <begin position="232"/>
        <end position="252"/>
    </location>
</feature>
<reference evidence="2 3" key="1">
    <citation type="submission" date="2019-08" db="EMBL/GenBank/DDBJ databases">
        <title>Hyperibacter terrae gen. nov., sp. nov. and Hyperibacter viscosus sp. nov., two new members in the family Rhodospirillaceae isolated from the rhizosphere of Hypericum perforatum.</title>
        <authorList>
            <person name="Noviana Z."/>
        </authorList>
    </citation>
    <scope>NUCLEOTIDE SEQUENCE [LARGE SCALE GENOMIC DNA]</scope>
    <source>
        <strain evidence="2 3">R5959</strain>
    </source>
</reference>
<dbReference type="SUPFAM" id="SSF53335">
    <property type="entry name" value="S-adenosyl-L-methionine-dependent methyltransferases"/>
    <property type="match status" value="1"/>
</dbReference>
<dbReference type="GO" id="GO:0032259">
    <property type="term" value="P:methylation"/>
    <property type="evidence" value="ECO:0007669"/>
    <property type="project" value="UniProtKB-KW"/>
</dbReference>
<dbReference type="InterPro" id="IPR027555">
    <property type="entry name" value="Mo5U34_MeTrfas-like"/>
</dbReference>
<sequence length="252" mass="28326">MSLRDDVNRFPFWYHRIELPGGVVTPGSAPVDAAAYKVPADLSGKRVLDVGAWDGYWSFEALKRGASQVVAIDDFSDRLGLLKEGDRRAWATFDFCRDALGYDATRCQRTEMSVYDVSEKQLGRFDVVFFFGTLYHLRHPLLALERLAAVTDDLLCIETAILDDYSVYRGGLGKGYGGSEVVMEFYVGKEYGDNDTNWWVPNLNCLTRMTVAAGFPYVTGWKLKNHPTQLPDCRGFSQGRRRPEPTAASQSH</sequence>
<dbReference type="AlphaFoldDB" id="A0A5J6MXR9"/>
<organism evidence="2 3">
    <name type="scientific">Hypericibacter adhaerens</name>
    <dbReference type="NCBI Taxonomy" id="2602016"/>
    <lineage>
        <taxon>Bacteria</taxon>
        <taxon>Pseudomonadati</taxon>
        <taxon>Pseudomonadota</taxon>
        <taxon>Alphaproteobacteria</taxon>
        <taxon>Rhodospirillales</taxon>
        <taxon>Dongiaceae</taxon>
        <taxon>Hypericibacter</taxon>
    </lineage>
</organism>
<accession>A0A5J6MXR9</accession>
<evidence type="ECO:0000313" key="2">
    <source>
        <dbReference type="EMBL" id="QEX21917.1"/>
    </source>
</evidence>
<dbReference type="EMBL" id="CP042582">
    <property type="protein sequence ID" value="QEX21917.1"/>
    <property type="molecule type" value="Genomic_DNA"/>
</dbReference>
<gene>
    <name evidence="2" type="ORF">FRZ61_18460</name>
</gene>
<dbReference type="Gene3D" id="3.40.50.150">
    <property type="entry name" value="Vaccinia Virus protein VP39"/>
    <property type="match status" value="1"/>
</dbReference>
<dbReference type="KEGG" id="hadh:FRZ61_18460"/>
<dbReference type="Pfam" id="PF08003">
    <property type="entry name" value="Methyltransf_9"/>
    <property type="match status" value="1"/>
</dbReference>
<proteinExistence type="predicted"/>
<dbReference type="Proteomes" id="UP000325797">
    <property type="component" value="Chromosome"/>
</dbReference>
<dbReference type="InterPro" id="IPR029063">
    <property type="entry name" value="SAM-dependent_MTases_sf"/>
</dbReference>
<keyword evidence="2" id="KW-0489">Methyltransferase</keyword>
<evidence type="ECO:0000256" key="1">
    <source>
        <dbReference type="SAM" id="MobiDB-lite"/>
    </source>
</evidence>
<dbReference type="CDD" id="cd02440">
    <property type="entry name" value="AdoMet_MTases"/>
    <property type="match status" value="1"/>
</dbReference>
<keyword evidence="2" id="KW-0808">Transferase</keyword>
<protein>
    <submittedName>
        <fullName evidence="2">Methyltransferase, TIGR04290 family protein</fullName>
    </submittedName>
</protein>
<keyword evidence="3" id="KW-1185">Reference proteome</keyword>
<evidence type="ECO:0000313" key="3">
    <source>
        <dbReference type="Proteomes" id="UP000325797"/>
    </source>
</evidence>
<name>A0A5J6MXR9_9PROT</name>
<dbReference type="RefSeq" id="WP_151116833.1">
    <property type="nucleotide sequence ID" value="NZ_CP042582.1"/>
</dbReference>
<dbReference type="GO" id="GO:0008168">
    <property type="term" value="F:methyltransferase activity"/>
    <property type="evidence" value="ECO:0007669"/>
    <property type="project" value="UniProtKB-KW"/>
</dbReference>